<dbReference type="HAMAP" id="MF_02065">
    <property type="entry name" value="MltG"/>
    <property type="match status" value="1"/>
</dbReference>
<keyword evidence="9" id="KW-1185">Reference proteome</keyword>
<dbReference type="Pfam" id="PF02618">
    <property type="entry name" value="YceG"/>
    <property type="match status" value="1"/>
</dbReference>
<dbReference type="EMBL" id="FORR01000003">
    <property type="protein sequence ID" value="SFJ01575.1"/>
    <property type="molecule type" value="Genomic_DNA"/>
</dbReference>
<dbReference type="NCBIfam" id="TIGR00247">
    <property type="entry name" value="endolytic transglycosylase MltG"/>
    <property type="match status" value="1"/>
</dbReference>
<comment type="similarity">
    <text evidence="7">Belongs to the transglycosylase MltG family.</text>
</comment>
<dbReference type="AlphaFoldDB" id="A0A1I3MXU6"/>
<dbReference type="RefSeq" id="WP_093228640.1">
    <property type="nucleotide sequence ID" value="NZ_FORR01000003.1"/>
</dbReference>
<evidence type="ECO:0000256" key="1">
    <source>
        <dbReference type="ARBA" id="ARBA00022475"/>
    </source>
</evidence>
<keyword evidence="3 7" id="KW-1133">Transmembrane helix</keyword>
<dbReference type="Gene3D" id="3.30.1490.480">
    <property type="entry name" value="Endolytic murein transglycosylase"/>
    <property type="match status" value="2"/>
</dbReference>
<sequence length="347" mass="40116">MNWRIPYTIILVIAWIAIGYLYIDYSLDSPNRSEEIYITIPEKSSVKKVGEILVQNKIINKDWFFAYYIKLKGISIKAGDYSIKPNETLDDVLKKLVEGKDEGVKVTIAEGSNVMDIANKLKEKGLDSEGFLKALENRQPKYAFEKQISDDSRRYFRLEGYLFPTTYFFHPKEKPEKIVDEMLKQFDMKIKKYEGSIKGKSIHGQPLTLEQVVTIASLVEREAKRKEEFKKISGVIYNRLNKPNDPNFKKLQLDASRNFAQKMESQFRKGLARYYDTYIQTGLPPGPIASPGERALEAAVNPEVHQYYYYVVKGDGSGFHFFSSTFAEHRRYIQMSNQNQKKRASSS</sequence>
<dbReference type="PANTHER" id="PTHR30518:SF2">
    <property type="entry name" value="ENDOLYTIC MUREIN TRANSGLYCOSYLASE"/>
    <property type="match status" value="1"/>
</dbReference>
<evidence type="ECO:0000313" key="9">
    <source>
        <dbReference type="Proteomes" id="UP000199545"/>
    </source>
</evidence>
<dbReference type="GO" id="GO:0071555">
    <property type="term" value="P:cell wall organization"/>
    <property type="evidence" value="ECO:0007669"/>
    <property type="project" value="UniProtKB-KW"/>
</dbReference>
<keyword evidence="1 7" id="KW-1003">Cell membrane</keyword>
<feature type="transmembrane region" description="Helical" evidence="7">
    <location>
        <begin position="6"/>
        <end position="23"/>
    </location>
</feature>
<protein>
    <recommendedName>
        <fullName evidence="7">Endolytic murein transglycosylase</fullName>
        <ecNumber evidence="7">4.2.2.29</ecNumber>
    </recommendedName>
    <alternativeName>
        <fullName evidence="7">Peptidoglycan lytic transglycosylase</fullName>
    </alternativeName>
    <alternativeName>
        <fullName evidence="7">Peptidoglycan polymerization terminase</fullName>
    </alternativeName>
</protein>
<proteinExistence type="inferred from homology"/>
<evidence type="ECO:0000256" key="4">
    <source>
        <dbReference type="ARBA" id="ARBA00023136"/>
    </source>
</evidence>
<accession>A0A1I3MXU6</accession>
<evidence type="ECO:0000256" key="6">
    <source>
        <dbReference type="ARBA" id="ARBA00023316"/>
    </source>
</evidence>
<dbReference type="OrthoDB" id="9814591at2"/>
<dbReference type="PANTHER" id="PTHR30518">
    <property type="entry name" value="ENDOLYTIC MUREIN TRANSGLYCOSYLASE"/>
    <property type="match status" value="1"/>
</dbReference>
<evidence type="ECO:0000256" key="5">
    <source>
        <dbReference type="ARBA" id="ARBA00023239"/>
    </source>
</evidence>
<dbReference type="Gene3D" id="3.30.160.60">
    <property type="entry name" value="Classic Zinc Finger"/>
    <property type="match status" value="1"/>
</dbReference>
<dbReference type="InterPro" id="IPR003770">
    <property type="entry name" value="MLTG-like"/>
</dbReference>
<feature type="site" description="Important for catalytic activity" evidence="7">
    <location>
        <position position="222"/>
    </location>
</feature>
<keyword evidence="2 7" id="KW-0812">Transmembrane</keyword>
<comment type="subcellular location">
    <subcellularLocation>
        <location evidence="7">Cell membrane</location>
        <topology evidence="7">Single-pass membrane protein</topology>
    </subcellularLocation>
</comment>
<name>A0A1I3MXU6_9BACL</name>
<evidence type="ECO:0000256" key="2">
    <source>
        <dbReference type="ARBA" id="ARBA00022692"/>
    </source>
</evidence>
<dbReference type="GO" id="GO:0009252">
    <property type="term" value="P:peptidoglycan biosynthetic process"/>
    <property type="evidence" value="ECO:0007669"/>
    <property type="project" value="UniProtKB-UniRule"/>
</dbReference>
<dbReference type="Proteomes" id="UP000199545">
    <property type="component" value="Unassembled WGS sequence"/>
</dbReference>
<keyword evidence="5 7" id="KW-0456">Lyase</keyword>
<evidence type="ECO:0000256" key="7">
    <source>
        <dbReference type="HAMAP-Rule" id="MF_02065"/>
    </source>
</evidence>
<dbReference type="CDD" id="cd08010">
    <property type="entry name" value="MltG_like"/>
    <property type="match status" value="1"/>
</dbReference>
<reference evidence="8 9" key="1">
    <citation type="submission" date="2016-10" db="EMBL/GenBank/DDBJ databases">
        <authorList>
            <person name="de Groot N.N."/>
        </authorList>
    </citation>
    <scope>NUCLEOTIDE SEQUENCE [LARGE SCALE GENOMIC DNA]</scope>
    <source>
        <strain evidence="8 9">DSM 44778</strain>
    </source>
</reference>
<dbReference type="STRING" id="46223.SAMN05421852_103240"/>
<dbReference type="EC" id="4.2.2.29" evidence="7"/>
<dbReference type="GO" id="GO:0008932">
    <property type="term" value="F:lytic endotransglycosylase activity"/>
    <property type="evidence" value="ECO:0007669"/>
    <property type="project" value="UniProtKB-UniRule"/>
</dbReference>
<dbReference type="GO" id="GO:0005886">
    <property type="term" value="C:plasma membrane"/>
    <property type="evidence" value="ECO:0007669"/>
    <property type="project" value="UniProtKB-SubCell"/>
</dbReference>
<organism evidence="8 9">
    <name type="scientific">Thermoflavimicrobium dichotomicum</name>
    <dbReference type="NCBI Taxonomy" id="46223"/>
    <lineage>
        <taxon>Bacteria</taxon>
        <taxon>Bacillati</taxon>
        <taxon>Bacillota</taxon>
        <taxon>Bacilli</taxon>
        <taxon>Bacillales</taxon>
        <taxon>Thermoactinomycetaceae</taxon>
        <taxon>Thermoflavimicrobium</taxon>
    </lineage>
</organism>
<evidence type="ECO:0000256" key="3">
    <source>
        <dbReference type="ARBA" id="ARBA00022989"/>
    </source>
</evidence>
<keyword evidence="6 7" id="KW-0961">Cell wall biogenesis/degradation</keyword>
<keyword evidence="4 7" id="KW-0472">Membrane</keyword>
<comment type="function">
    <text evidence="7">Functions as a peptidoglycan terminase that cleaves nascent peptidoglycan strands endolytically to terminate their elongation.</text>
</comment>
<gene>
    <name evidence="7" type="primary">mltG</name>
    <name evidence="8" type="ORF">SAMN05421852_103240</name>
</gene>
<evidence type="ECO:0000313" key="8">
    <source>
        <dbReference type="EMBL" id="SFJ01575.1"/>
    </source>
</evidence>
<comment type="catalytic activity">
    <reaction evidence="7">
        <text>a peptidoglycan chain = a peptidoglycan chain with N-acetyl-1,6-anhydromuramyl-[peptide] at the reducing end + a peptidoglycan chain with N-acetylglucosamine at the non-reducing end.</text>
        <dbReference type="EC" id="4.2.2.29"/>
    </reaction>
</comment>